<evidence type="ECO:0000313" key="2">
    <source>
        <dbReference type="EMBL" id="ARS54060.1"/>
    </source>
</evidence>
<gene>
    <name evidence="2" type="ORF">B9G99_15215</name>
</gene>
<proteinExistence type="predicted"/>
<dbReference type="PANTHER" id="PTHR37166:SF1">
    <property type="entry name" value="PROTEIN FLAG"/>
    <property type="match status" value="1"/>
</dbReference>
<feature type="region of interest" description="Disordered" evidence="1">
    <location>
        <begin position="1"/>
        <end position="20"/>
    </location>
</feature>
<sequence length="113" mass="12203">MISTSVISGMSSRPLYGSSSTVLSPALPLLSVSKSTEKKEAPVAFEDAITQLKQGLGQVGIDIDIHDDSGRIVTRVIDRESGDVIRQIPTEEVLHMARMAAYQQQGRLFMATA</sequence>
<keyword evidence="3" id="KW-1185">Reference proteome</keyword>
<dbReference type="Gene3D" id="3.30.160.170">
    <property type="entry name" value="FlaG-like"/>
    <property type="match status" value="1"/>
</dbReference>
<dbReference type="Proteomes" id="UP000250025">
    <property type="component" value="Chromosome"/>
</dbReference>
<dbReference type="AlphaFoldDB" id="A0A2Z2HF10"/>
<dbReference type="InterPro" id="IPR005186">
    <property type="entry name" value="FlaG"/>
</dbReference>
<evidence type="ECO:0000313" key="3">
    <source>
        <dbReference type="Proteomes" id="UP000250025"/>
    </source>
</evidence>
<feature type="compositionally biased region" description="Polar residues" evidence="1">
    <location>
        <begin position="1"/>
        <end position="11"/>
    </location>
</feature>
<dbReference type="SUPFAM" id="SSF160214">
    <property type="entry name" value="FlaG-like"/>
    <property type="match status" value="1"/>
</dbReference>
<protein>
    <recommendedName>
        <fullName evidence="4">Flagellar biosynthesis protein FlaG</fullName>
    </recommendedName>
</protein>
<dbReference type="EMBL" id="CP021323">
    <property type="protein sequence ID" value="ARS54060.1"/>
    <property type="molecule type" value="Genomic_DNA"/>
</dbReference>
<evidence type="ECO:0008006" key="4">
    <source>
        <dbReference type="Google" id="ProtNLM"/>
    </source>
</evidence>
<dbReference type="InterPro" id="IPR035924">
    <property type="entry name" value="FlaG-like_sf"/>
</dbReference>
<dbReference type="PANTHER" id="PTHR37166">
    <property type="entry name" value="PROTEIN FLAG"/>
    <property type="match status" value="1"/>
</dbReference>
<dbReference type="OrthoDB" id="5741693at2"/>
<dbReference type="KEGG" id="kus:B9G99_15215"/>
<dbReference type="RefSeq" id="WP_086622932.1">
    <property type="nucleotide sequence ID" value="NZ_CP021323.1"/>
</dbReference>
<organism evidence="2 3">
    <name type="scientific">Kushneria konosiri</name>
    <dbReference type="NCBI Taxonomy" id="698828"/>
    <lineage>
        <taxon>Bacteria</taxon>
        <taxon>Pseudomonadati</taxon>
        <taxon>Pseudomonadota</taxon>
        <taxon>Gammaproteobacteria</taxon>
        <taxon>Oceanospirillales</taxon>
        <taxon>Halomonadaceae</taxon>
        <taxon>Kushneria</taxon>
    </lineage>
</organism>
<evidence type="ECO:0000256" key="1">
    <source>
        <dbReference type="SAM" id="MobiDB-lite"/>
    </source>
</evidence>
<name>A0A2Z2HF10_9GAMM</name>
<dbReference type="Pfam" id="PF03646">
    <property type="entry name" value="FlaG"/>
    <property type="match status" value="1"/>
</dbReference>
<reference evidence="2 3" key="1">
    <citation type="journal article" date="2017" name="Int. J. Syst. Evol. Microbiol.">
        <title>Kushneria konosiri sp. nov., isolated from the Korean salt-fermented seafood Daemi-jeot.</title>
        <authorList>
            <person name="Yun J.H."/>
            <person name="Park S.K."/>
            <person name="Lee J.Y."/>
            <person name="Jung M.J."/>
            <person name="Bae J.W."/>
        </authorList>
    </citation>
    <scope>NUCLEOTIDE SEQUENCE [LARGE SCALE GENOMIC DNA]</scope>
    <source>
        <strain evidence="2 3">X49</strain>
    </source>
</reference>
<accession>A0A2Z2HF10</accession>